<reference evidence="2" key="1">
    <citation type="submission" date="2019-11" db="EMBL/GenBank/DDBJ databases">
        <authorList>
            <person name="Feng L."/>
        </authorList>
    </citation>
    <scope>NUCLEOTIDE SEQUENCE</scope>
    <source>
        <strain evidence="2">FplautiiLFYP42</strain>
    </source>
</reference>
<name>A0A6N3DGF6_FLAPL</name>
<feature type="region of interest" description="Disordered" evidence="1">
    <location>
        <begin position="167"/>
        <end position="191"/>
    </location>
</feature>
<evidence type="ECO:0000313" key="2">
    <source>
        <dbReference type="EMBL" id="VYU25841.1"/>
    </source>
</evidence>
<dbReference type="RefSeq" id="WP_156621404.1">
    <property type="nucleotide sequence ID" value="NZ_CACRUB010000031.1"/>
</dbReference>
<dbReference type="AlphaFoldDB" id="A0A6N3DGF6"/>
<protein>
    <submittedName>
        <fullName evidence="2">Uncharacterized protein</fullName>
    </submittedName>
</protein>
<dbReference type="EMBL" id="CACRUB010000031">
    <property type="protein sequence ID" value="VYU25841.1"/>
    <property type="molecule type" value="Genomic_DNA"/>
</dbReference>
<accession>A0A6N3DGF6</accession>
<proteinExistence type="predicted"/>
<evidence type="ECO:0000256" key="1">
    <source>
        <dbReference type="SAM" id="MobiDB-lite"/>
    </source>
</evidence>
<sequence length="267" mass="29321">MTETSMKAMPDINSVEGFNPSEFTRKLPNDDGTMSLYLDVKYRILWFRCCHPTGKIDSDILHVDEKSAVVCCKLYNDRNDSPDQYIAKATAQRFASDEKYGDRYLETAETAAMGRALAAAGYGTQFCGAADAFGNDIVDTPLDFNMMDDMEESGDVISAVQHETNSLPQSRQTIPPNPTQHVPQPVPQSAQPKAAPVTLEDYLNSMTLDEAKNVKITFGRNAGKTLGQLAMTNPRDLDWYCKNYSGRDLALKAGAILLVSAVTEKAG</sequence>
<organism evidence="2">
    <name type="scientific">Flavonifractor plautii</name>
    <name type="common">Fusobacterium plautii</name>
    <dbReference type="NCBI Taxonomy" id="292800"/>
    <lineage>
        <taxon>Bacteria</taxon>
        <taxon>Bacillati</taxon>
        <taxon>Bacillota</taxon>
        <taxon>Clostridia</taxon>
        <taxon>Eubacteriales</taxon>
        <taxon>Oscillospiraceae</taxon>
        <taxon>Flavonifractor</taxon>
    </lineage>
</organism>
<gene>
    <name evidence="2" type="ORF">FPLFYP42_01738</name>
</gene>